<evidence type="ECO:0000313" key="4">
    <source>
        <dbReference type="Proteomes" id="UP001335737"/>
    </source>
</evidence>
<keyword evidence="2" id="KW-0812">Transmembrane</keyword>
<keyword evidence="2" id="KW-1133">Transmembrane helix</keyword>
<dbReference type="RefSeq" id="WP_327605972.1">
    <property type="nucleotide sequence ID" value="NZ_JARZFX010000001.1"/>
</dbReference>
<accession>A0ABU6KB99</accession>
<feature type="coiled-coil region" evidence="1">
    <location>
        <begin position="11"/>
        <end position="38"/>
    </location>
</feature>
<evidence type="ECO:0000313" key="3">
    <source>
        <dbReference type="EMBL" id="MEC5422408.1"/>
    </source>
</evidence>
<protein>
    <submittedName>
        <fullName evidence="3">Hemolysin XhlA family protein</fullName>
    </submittedName>
</protein>
<evidence type="ECO:0000256" key="2">
    <source>
        <dbReference type="SAM" id="Phobius"/>
    </source>
</evidence>
<sequence length="92" mass="10391">MKELGDMDVWKEQTQQDINGLKQSYEKIKSDVDDLKLNDKLQDREINTLQATLTAIQDDTKWIRRMITKTIVSAIITALIAGVVGVALANIF</sequence>
<organism evidence="3 4">
    <name type="scientific">Virgibacillus tibetensis</name>
    <dbReference type="NCBI Taxonomy" id="3042313"/>
    <lineage>
        <taxon>Bacteria</taxon>
        <taxon>Bacillati</taxon>
        <taxon>Bacillota</taxon>
        <taxon>Bacilli</taxon>
        <taxon>Bacillales</taxon>
        <taxon>Bacillaceae</taxon>
        <taxon>Virgibacillus</taxon>
    </lineage>
</organism>
<gene>
    <name evidence="3" type="ORF">QGM71_02745</name>
</gene>
<dbReference type="Pfam" id="PF10779">
    <property type="entry name" value="XhlA"/>
    <property type="match status" value="1"/>
</dbReference>
<evidence type="ECO:0000256" key="1">
    <source>
        <dbReference type="SAM" id="Coils"/>
    </source>
</evidence>
<comment type="caution">
    <text evidence="3">The sequence shown here is derived from an EMBL/GenBank/DDBJ whole genome shotgun (WGS) entry which is preliminary data.</text>
</comment>
<keyword evidence="2" id="KW-0472">Membrane</keyword>
<keyword evidence="4" id="KW-1185">Reference proteome</keyword>
<reference evidence="3 4" key="1">
    <citation type="journal article" date="2024" name="Int. J. Syst. Evol. Microbiol.">
        <title>Virgibacillus tibetensis sp. nov., isolated from salt lake on the Tibetan Plateau of China.</title>
        <authorList>
            <person name="Phurbu D."/>
            <person name="Liu Z.-X."/>
            <person name="Wang R."/>
            <person name="Zheng Y.-Y."/>
            <person name="Liu H.-C."/>
            <person name="Zhou Y.-G."/>
            <person name="Yu Y.-J."/>
            <person name="Li A.-H."/>
        </authorList>
    </citation>
    <scope>NUCLEOTIDE SEQUENCE [LARGE SCALE GENOMIC DNA]</scope>
    <source>
        <strain evidence="3 4">C22-A2</strain>
    </source>
</reference>
<dbReference type="Proteomes" id="UP001335737">
    <property type="component" value="Unassembled WGS sequence"/>
</dbReference>
<dbReference type="EMBL" id="JARZFX010000001">
    <property type="protein sequence ID" value="MEC5422408.1"/>
    <property type="molecule type" value="Genomic_DNA"/>
</dbReference>
<name>A0ABU6KB99_9BACI</name>
<feature type="transmembrane region" description="Helical" evidence="2">
    <location>
        <begin position="71"/>
        <end position="91"/>
    </location>
</feature>
<dbReference type="InterPro" id="IPR019715">
    <property type="entry name" value="Haemolysin_XhlA"/>
</dbReference>
<keyword evidence="1" id="KW-0175">Coiled coil</keyword>
<proteinExistence type="predicted"/>